<evidence type="ECO:0000256" key="4">
    <source>
        <dbReference type="ARBA" id="ARBA00022801"/>
    </source>
</evidence>
<dbReference type="InterPro" id="IPR036852">
    <property type="entry name" value="Peptidase_S8/S53_dom_sf"/>
</dbReference>
<dbReference type="Pfam" id="PF01641">
    <property type="entry name" value="SelR"/>
    <property type="match status" value="1"/>
</dbReference>
<feature type="region of interest" description="Disordered" evidence="11">
    <location>
        <begin position="954"/>
        <end position="991"/>
    </location>
</feature>
<dbReference type="InterPro" id="IPR015500">
    <property type="entry name" value="Peptidase_S8_subtilisin-rel"/>
</dbReference>
<dbReference type="InterPro" id="IPR022398">
    <property type="entry name" value="Peptidase_S8_His-AS"/>
</dbReference>
<feature type="domain" description="MsrB" evidence="13">
    <location>
        <begin position="824"/>
        <end position="953"/>
    </location>
</feature>
<feature type="compositionally biased region" description="Basic and acidic residues" evidence="11">
    <location>
        <begin position="970"/>
        <end position="991"/>
    </location>
</feature>
<evidence type="ECO:0000256" key="11">
    <source>
        <dbReference type="SAM" id="MobiDB-lite"/>
    </source>
</evidence>
<feature type="active site" description="Charge relay system" evidence="9">
    <location>
        <position position="241"/>
    </location>
</feature>
<evidence type="ECO:0000256" key="3">
    <source>
        <dbReference type="ARBA" id="ARBA00022670"/>
    </source>
</evidence>
<evidence type="ECO:0000256" key="8">
    <source>
        <dbReference type="ARBA" id="ARBA00023619"/>
    </source>
</evidence>
<dbReference type="EC" id="3.4.21.62" evidence="8"/>
<evidence type="ECO:0000256" key="6">
    <source>
        <dbReference type="ARBA" id="ARBA00023002"/>
    </source>
</evidence>
<dbReference type="CDD" id="cd07473">
    <property type="entry name" value="Peptidases_S8_Subtilisin_like"/>
    <property type="match status" value="1"/>
</dbReference>
<accession>A0ABR1FZ15</accession>
<feature type="signal peptide" evidence="12">
    <location>
        <begin position="1"/>
        <end position="20"/>
    </location>
</feature>
<sequence>MLRVLAVAALASAMVPRTMERVVQTAKKEAAAGTLDGTVKMKLKRSAGAEAPKVAARVAEAMGCAPPRRVFRPAGKHELKHVRAGLDLHYSTDCAAAKEAGAPGTSAKPKAGRRAVWALESLARTDRALLDAVETLAAGLAIQRTGYDMDDPLRSAQTHYDAINLDEAWEMGAGDPSIVVAVVDTGMDMDHPDLQKNVWVNDGEICGNGVDDDKNGYVDDCYGYNFADDKGNGDLFGDGSHGTHCAGTIAADNDNDLYVSGVAGGKNGNAGASLMTLVAFGQVSYGGFAEGIVYAADNGAKIVSNSWGYTAPDQYAEDELAAIDYADDLGVAVVFAAGNAGTDENWYPAYYDRAIAVAAVDDDGVAAYFTCFGDWIDVSAPGVGVLSTVAMSEGATDYYDGTSMACPHVAGLLALGWAIDPSRSKDDVLDCLYGTATDLDDVNGAYAGKLGAGLIAAGDFAACMKNGAPSAAPTLSLPPTRYPTTASPTATFSPTDYGCGRCDLVLTLVLVTDQYPEETGWSLSWDNPGGCRGDATARKSAGAYGAQYTKYTETVEGLCAGFEYTFTIADTYGDGILEGGSYVVTVGGADVAAGATFQYSESTESAYSFKVGVAREGGDMSWSYPACQASGQGAFFHVLTAADGLECGESYEILVMQGDAQTETIVARTLACDGSDDDAACVCDCGSDYEEDDCADSTSWYYKKSKDTCSDYVTKKSKNCKKKDEFKVKAEDASAAASLRARAFPSRDARPRRCPLTCGVCSSSDCEDSTSWYYKKTLVDASSNTRRSIVVGASSNTRRSIVVGAPLVAASQPAAAAYSVVKSDDDWRAQLGPEGYEILRRGGTEAPNSSPLARETALGAYACAACGTALFSSAAKFESRTGWPCFGEPAPGAVEADGGGFLAGVTGVAFRCATCGGRVGERFGDGAAYPGTRAARTGLRWCANGAALVFVPADGSPPASGEPPAGLGKQQREVQDRGYRWQMRDGGLRPI</sequence>
<keyword evidence="4 9" id="KW-0378">Hydrolase</keyword>
<dbReference type="EMBL" id="JBBJCI010000201">
    <property type="protein sequence ID" value="KAK7241446.1"/>
    <property type="molecule type" value="Genomic_DNA"/>
</dbReference>
<comment type="similarity">
    <text evidence="1">Belongs to the MsrB Met sulfoxide reductase family.</text>
</comment>
<dbReference type="PROSITE" id="PS51790">
    <property type="entry name" value="MSRB"/>
    <property type="match status" value="1"/>
</dbReference>
<organism evidence="14 15">
    <name type="scientific">Aureococcus anophagefferens</name>
    <name type="common">Harmful bloom alga</name>
    <dbReference type="NCBI Taxonomy" id="44056"/>
    <lineage>
        <taxon>Eukaryota</taxon>
        <taxon>Sar</taxon>
        <taxon>Stramenopiles</taxon>
        <taxon>Ochrophyta</taxon>
        <taxon>Pelagophyceae</taxon>
        <taxon>Pelagomonadales</taxon>
        <taxon>Pelagomonadaceae</taxon>
        <taxon>Aureococcus</taxon>
    </lineage>
</organism>
<dbReference type="InterPro" id="IPR011057">
    <property type="entry name" value="Mss4-like_sf"/>
</dbReference>
<dbReference type="Proteomes" id="UP001363151">
    <property type="component" value="Unassembled WGS sequence"/>
</dbReference>
<dbReference type="PROSITE" id="PS51892">
    <property type="entry name" value="SUBTILASE"/>
    <property type="match status" value="1"/>
</dbReference>
<evidence type="ECO:0000256" key="9">
    <source>
        <dbReference type="PROSITE-ProRule" id="PRU01240"/>
    </source>
</evidence>
<dbReference type="Gene3D" id="2.170.150.20">
    <property type="entry name" value="Peptide methionine sulfoxide reductase"/>
    <property type="match status" value="1"/>
</dbReference>
<dbReference type="PROSITE" id="PS00136">
    <property type="entry name" value="SUBTILASE_ASP"/>
    <property type="match status" value="1"/>
</dbReference>
<dbReference type="Pfam" id="PF00082">
    <property type="entry name" value="Peptidase_S8"/>
    <property type="match status" value="1"/>
</dbReference>
<reference evidence="14 15" key="1">
    <citation type="submission" date="2024-03" db="EMBL/GenBank/DDBJ databases">
        <title>Aureococcus anophagefferens CCMP1851 and Kratosvirus quantuckense: Draft genome of a second virus-susceptible host strain in the model system.</title>
        <authorList>
            <person name="Chase E."/>
            <person name="Truchon A.R."/>
            <person name="Schepens W."/>
            <person name="Wilhelm S.W."/>
        </authorList>
    </citation>
    <scope>NUCLEOTIDE SEQUENCE [LARGE SCALE GENOMIC DNA]</scope>
    <source>
        <strain evidence="14 15">CCMP1851</strain>
    </source>
</reference>
<dbReference type="InterPro" id="IPR023828">
    <property type="entry name" value="Peptidase_S8_Ser-AS"/>
</dbReference>
<dbReference type="SUPFAM" id="SSF52743">
    <property type="entry name" value="Subtilisin-like"/>
    <property type="match status" value="1"/>
</dbReference>
<dbReference type="PANTHER" id="PTHR43399:SF4">
    <property type="entry name" value="CELL WALL-ASSOCIATED PROTEASE"/>
    <property type="match status" value="1"/>
</dbReference>
<dbReference type="InterPro" id="IPR000209">
    <property type="entry name" value="Peptidase_S8/S53_dom"/>
</dbReference>
<keyword evidence="5 9" id="KW-0720">Serine protease</keyword>
<gene>
    <name evidence="14" type="ORF">SO694_00058066</name>
</gene>
<dbReference type="PRINTS" id="PR00723">
    <property type="entry name" value="SUBTILISIN"/>
</dbReference>
<keyword evidence="12" id="KW-0732">Signal</keyword>
<feature type="compositionally biased region" description="Low complexity" evidence="11">
    <location>
        <begin position="954"/>
        <end position="966"/>
    </location>
</feature>
<feature type="active site" description="Charge relay system" evidence="9">
    <location>
        <position position="403"/>
    </location>
</feature>
<evidence type="ECO:0000313" key="15">
    <source>
        <dbReference type="Proteomes" id="UP001363151"/>
    </source>
</evidence>
<dbReference type="PROSITE" id="PS00137">
    <property type="entry name" value="SUBTILASE_HIS"/>
    <property type="match status" value="1"/>
</dbReference>
<evidence type="ECO:0000256" key="1">
    <source>
        <dbReference type="ARBA" id="ARBA00007174"/>
    </source>
</evidence>
<dbReference type="InterPro" id="IPR051048">
    <property type="entry name" value="Peptidase_S8/S53_subtilisin"/>
</dbReference>
<dbReference type="Gene3D" id="3.40.50.200">
    <property type="entry name" value="Peptidase S8/S53 domain"/>
    <property type="match status" value="1"/>
</dbReference>
<name>A0ABR1FZ15_AURAN</name>
<evidence type="ECO:0000256" key="10">
    <source>
        <dbReference type="RuleBase" id="RU003355"/>
    </source>
</evidence>
<comment type="catalytic activity">
    <reaction evidence="7">
        <text>Hydrolysis of proteins with broad specificity for peptide bonds, and a preference for a large uncharged residue in P1. Hydrolyzes peptide amides.</text>
        <dbReference type="EC" id="3.4.21.62"/>
    </reaction>
</comment>
<protein>
    <recommendedName>
        <fullName evidence="8">subtilisin</fullName>
        <ecNumber evidence="8">3.4.21.62</ecNumber>
    </recommendedName>
</protein>
<feature type="active site" description="Charge relay system" evidence="9">
    <location>
        <position position="184"/>
    </location>
</feature>
<dbReference type="PANTHER" id="PTHR43399">
    <property type="entry name" value="SUBTILISIN-RELATED"/>
    <property type="match status" value="1"/>
</dbReference>
<dbReference type="InterPro" id="IPR034204">
    <property type="entry name" value="PfSUB1-like_cat_dom"/>
</dbReference>
<keyword evidence="6" id="KW-0560">Oxidoreductase</keyword>
<evidence type="ECO:0000256" key="5">
    <source>
        <dbReference type="ARBA" id="ARBA00022825"/>
    </source>
</evidence>
<feature type="chain" id="PRO_5047048647" description="subtilisin" evidence="12">
    <location>
        <begin position="21"/>
        <end position="991"/>
    </location>
</feature>
<dbReference type="SUPFAM" id="SSF51316">
    <property type="entry name" value="Mss4-like"/>
    <property type="match status" value="1"/>
</dbReference>
<evidence type="ECO:0000256" key="7">
    <source>
        <dbReference type="ARBA" id="ARBA00023529"/>
    </source>
</evidence>
<dbReference type="InterPro" id="IPR023827">
    <property type="entry name" value="Peptidase_S8_Asp-AS"/>
</dbReference>
<evidence type="ECO:0000256" key="2">
    <source>
        <dbReference type="ARBA" id="ARBA00011073"/>
    </source>
</evidence>
<keyword evidence="15" id="KW-1185">Reference proteome</keyword>
<proteinExistence type="inferred from homology"/>
<evidence type="ECO:0000313" key="14">
    <source>
        <dbReference type="EMBL" id="KAK7241446.1"/>
    </source>
</evidence>
<comment type="similarity">
    <text evidence="2 9 10">Belongs to the peptidase S8 family.</text>
</comment>
<evidence type="ECO:0000256" key="12">
    <source>
        <dbReference type="SAM" id="SignalP"/>
    </source>
</evidence>
<comment type="caution">
    <text evidence="14">The sequence shown here is derived from an EMBL/GenBank/DDBJ whole genome shotgun (WGS) entry which is preliminary data.</text>
</comment>
<evidence type="ECO:0000259" key="13">
    <source>
        <dbReference type="PROSITE" id="PS51790"/>
    </source>
</evidence>
<keyword evidence="3 9" id="KW-0645">Protease</keyword>
<dbReference type="InterPro" id="IPR002579">
    <property type="entry name" value="Met_Sox_Rdtase_MsrB_dom"/>
</dbReference>
<dbReference type="PROSITE" id="PS00138">
    <property type="entry name" value="SUBTILASE_SER"/>
    <property type="match status" value="1"/>
</dbReference>